<feature type="domain" description="N-acetyltransferase" evidence="1">
    <location>
        <begin position="8"/>
        <end position="149"/>
    </location>
</feature>
<name>A0AB73A8K5_ENTFC</name>
<evidence type="ECO:0000313" key="3">
    <source>
        <dbReference type="Proteomes" id="UP000014622"/>
    </source>
</evidence>
<dbReference type="EMBL" id="ATIT01000094">
    <property type="protein sequence ID" value="EPI11918.1"/>
    <property type="molecule type" value="Genomic_DNA"/>
</dbReference>
<dbReference type="InterPro" id="IPR000182">
    <property type="entry name" value="GNAT_dom"/>
</dbReference>
<protein>
    <submittedName>
        <fullName evidence="2">Acetyltransferase, GNAT family</fullName>
    </submittedName>
</protein>
<organism evidence="2 3">
    <name type="scientific">Enterococcus faecium SD2A-2</name>
    <dbReference type="NCBI Taxonomy" id="1244154"/>
    <lineage>
        <taxon>Bacteria</taxon>
        <taxon>Bacillati</taxon>
        <taxon>Bacillota</taxon>
        <taxon>Bacilli</taxon>
        <taxon>Lactobacillales</taxon>
        <taxon>Enterococcaceae</taxon>
        <taxon>Enterococcus</taxon>
    </lineage>
</organism>
<dbReference type="CDD" id="cd04301">
    <property type="entry name" value="NAT_SF"/>
    <property type="match status" value="1"/>
</dbReference>
<dbReference type="PROSITE" id="PS51186">
    <property type="entry name" value="GNAT"/>
    <property type="match status" value="1"/>
</dbReference>
<dbReference type="SUPFAM" id="SSF55729">
    <property type="entry name" value="Acyl-CoA N-acyltransferases (Nat)"/>
    <property type="match status" value="1"/>
</dbReference>
<gene>
    <name evidence="2" type="ORF">D356_01794</name>
</gene>
<sequence length="149" mass="17174">MIRRNMMKKIVGADEWIRAASCFLRYQVFVLEQGIPAELEFDGKDIPQQNYYLFLDKKRPVATLRYEKKTPTCFKPERFCVAKEYRGKGLGGQLLEAAEKRAMSEGCQTSYVVAEMTAVDFYEKQGYHTCTKPFIEDEVLCIGMEKSLA</sequence>
<dbReference type="Pfam" id="PF13673">
    <property type="entry name" value="Acetyltransf_10"/>
    <property type="match status" value="1"/>
</dbReference>
<evidence type="ECO:0000259" key="1">
    <source>
        <dbReference type="PROSITE" id="PS51186"/>
    </source>
</evidence>
<dbReference type="InterPro" id="IPR016181">
    <property type="entry name" value="Acyl_CoA_acyltransferase"/>
</dbReference>
<dbReference type="Gene3D" id="3.40.630.30">
    <property type="match status" value="1"/>
</dbReference>
<accession>A0AB73A8K5</accession>
<proteinExistence type="predicted"/>
<comment type="caution">
    <text evidence="2">The sequence shown here is derived from an EMBL/GenBank/DDBJ whole genome shotgun (WGS) entry which is preliminary data.</text>
</comment>
<evidence type="ECO:0000313" key="2">
    <source>
        <dbReference type="EMBL" id="EPI11918.1"/>
    </source>
</evidence>
<reference evidence="2 3" key="1">
    <citation type="submission" date="2013-06" db="EMBL/GenBank/DDBJ databases">
        <authorList>
            <person name="Weinstock G."/>
            <person name="Sodergren E."/>
            <person name="Lobos E.A."/>
            <person name="Fulton L."/>
            <person name="Fulton R."/>
            <person name="Courtney L."/>
            <person name="Fronick C."/>
            <person name="O'Laughlin M."/>
            <person name="Godfrey J."/>
            <person name="Wilson R.M."/>
            <person name="Miner T."/>
            <person name="Farmer C."/>
            <person name="Delehaunty K."/>
            <person name="Cordes M."/>
            <person name="Minx P."/>
            <person name="Tomlinson C."/>
            <person name="Chen J."/>
            <person name="Wollam A."/>
            <person name="Pepin K.H."/>
            <person name="Bhonagiri V."/>
            <person name="Zhang X."/>
            <person name="Warren W."/>
            <person name="Mitreva M."/>
            <person name="Mardis E.R."/>
            <person name="Wilson R.K."/>
        </authorList>
    </citation>
    <scope>NUCLEOTIDE SEQUENCE [LARGE SCALE GENOMIC DNA]</scope>
    <source>
        <strain evidence="2 3">SD2A-2</strain>
    </source>
</reference>
<dbReference type="GO" id="GO:0016747">
    <property type="term" value="F:acyltransferase activity, transferring groups other than amino-acyl groups"/>
    <property type="evidence" value="ECO:0007669"/>
    <property type="project" value="InterPro"/>
</dbReference>
<dbReference type="AlphaFoldDB" id="A0AB73A8K5"/>
<dbReference type="Proteomes" id="UP000014622">
    <property type="component" value="Unassembled WGS sequence"/>
</dbReference>